<dbReference type="EMBL" id="JAEFCI010011490">
    <property type="protein sequence ID" value="KAG5456591.1"/>
    <property type="molecule type" value="Genomic_DNA"/>
</dbReference>
<protein>
    <submittedName>
        <fullName evidence="2">Uncharacterized protein</fullName>
    </submittedName>
</protein>
<name>A0A8H8DFT7_9FUNG</name>
<dbReference type="AlphaFoldDB" id="A0A8H8DFT7"/>
<feature type="compositionally biased region" description="Pro residues" evidence="1">
    <location>
        <begin position="1"/>
        <end position="13"/>
    </location>
</feature>
<feature type="non-terminal residue" evidence="2">
    <location>
        <position position="1"/>
    </location>
</feature>
<evidence type="ECO:0000313" key="3">
    <source>
        <dbReference type="Proteomes" id="UP000673691"/>
    </source>
</evidence>
<evidence type="ECO:0000313" key="2">
    <source>
        <dbReference type="EMBL" id="KAG5456591.1"/>
    </source>
</evidence>
<organism evidence="2 3">
    <name type="scientific">Olpidium bornovanus</name>
    <dbReference type="NCBI Taxonomy" id="278681"/>
    <lineage>
        <taxon>Eukaryota</taxon>
        <taxon>Fungi</taxon>
        <taxon>Fungi incertae sedis</taxon>
        <taxon>Olpidiomycota</taxon>
        <taxon>Olpidiomycotina</taxon>
        <taxon>Olpidiomycetes</taxon>
        <taxon>Olpidiales</taxon>
        <taxon>Olpidiaceae</taxon>
        <taxon>Olpidium</taxon>
    </lineage>
</organism>
<evidence type="ECO:0000256" key="1">
    <source>
        <dbReference type="SAM" id="MobiDB-lite"/>
    </source>
</evidence>
<dbReference type="Proteomes" id="UP000673691">
    <property type="component" value="Unassembled WGS sequence"/>
</dbReference>
<reference evidence="2 3" key="1">
    <citation type="journal article" name="Sci. Rep.">
        <title>Genome-scale phylogenetic analyses confirm Olpidium as the closest living zoosporic fungus to the non-flagellated, terrestrial fungi.</title>
        <authorList>
            <person name="Chang Y."/>
            <person name="Rochon D."/>
            <person name="Sekimoto S."/>
            <person name="Wang Y."/>
            <person name="Chovatia M."/>
            <person name="Sandor L."/>
            <person name="Salamov A."/>
            <person name="Grigoriev I.V."/>
            <person name="Stajich J.E."/>
            <person name="Spatafora J.W."/>
        </authorList>
    </citation>
    <scope>NUCLEOTIDE SEQUENCE [LARGE SCALE GENOMIC DNA]</scope>
    <source>
        <strain evidence="2">S191</strain>
    </source>
</reference>
<comment type="caution">
    <text evidence="2">The sequence shown here is derived from an EMBL/GenBank/DDBJ whole genome shotgun (WGS) entry which is preliminary data.</text>
</comment>
<feature type="region of interest" description="Disordered" evidence="1">
    <location>
        <begin position="1"/>
        <end position="54"/>
    </location>
</feature>
<accession>A0A8H8DFT7</accession>
<feature type="compositionally biased region" description="Basic residues" evidence="1">
    <location>
        <begin position="108"/>
        <end position="117"/>
    </location>
</feature>
<proteinExistence type="predicted"/>
<gene>
    <name evidence="2" type="ORF">BJ554DRAFT_3629</name>
</gene>
<feature type="region of interest" description="Disordered" evidence="1">
    <location>
        <begin position="108"/>
        <end position="148"/>
    </location>
</feature>
<keyword evidence="3" id="KW-1185">Reference proteome</keyword>
<sequence length="148" mass="15415">RAPPAATAPPPRPGFFQSRRPEPEGPVTSKSWPRRKRRDGLAHPSASTLLIDGYAPVPVGGGAAGVPSLPPFAAAGGFSREGPPEQGAGRRRPALAGHVLPAAVARRPVHVARRRRRAEALAASDGAAPLHPARGERAPGRARGRGRR</sequence>